<dbReference type="EC" id="1.16.3.1" evidence="3"/>
<keyword evidence="11" id="KW-0496">Mitochondrion</keyword>
<accession>A0A9P8V6G0</accession>
<dbReference type="GO" id="GO:0008199">
    <property type="term" value="F:ferric iron binding"/>
    <property type="evidence" value="ECO:0007669"/>
    <property type="project" value="InterPro"/>
</dbReference>
<evidence type="ECO:0000256" key="6">
    <source>
        <dbReference type="ARBA" id="ARBA00022496"/>
    </source>
</evidence>
<dbReference type="NCBIfam" id="TIGR03422">
    <property type="entry name" value="mito_frataxin"/>
    <property type="match status" value="1"/>
</dbReference>
<dbReference type="PROSITE" id="PS50810">
    <property type="entry name" value="FRATAXIN_2"/>
    <property type="match status" value="1"/>
</dbReference>
<keyword evidence="7" id="KW-0809">Transit peptide</keyword>
<evidence type="ECO:0000256" key="9">
    <source>
        <dbReference type="ARBA" id="ARBA00023004"/>
    </source>
</evidence>
<dbReference type="GO" id="GO:0006879">
    <property type="term" value="P:intracellular iron ion homeostasis"/>
    <property type="evidence" value="ECO:0007669"/>
    <property type="project" value="UniProtKB-KW"/>
</dbReference>
<keyword evidence="8" id="KW-0560">Oxidoreductase</keyword>
<dbReference type="InterPro" id="IPR017789">
    <property type="entry name" value="Frataxin"/>
</dbReference>
<evidence type="ECO:0000256" key="11">
    <source>
        <dbReference type="ARBA" id="ARBA00023128"/>
    </source>
</evidence>
<evidence type="ECO:0000256" key="4">
    <source>
        <dbReference type="ARBA" id="ARBA00022434"/>
    </source>
</evidence>
<keyword evidence="5" id="KW-0813">Transport</keyword>
<evidence type="ECO:0000256" key="7">
    <source>
        <dbReference type="ARBA" id="ARBA00022946"/>
    </source>
</evidence>
<organism evidence="14 15">
    <name type="scientific">Plectosphaerella plurivora</name>
    <dbReference type="NCBI Taxonomy" id="936078"/>
    <lineage>
        <taxon>Eukaryota</taxon>
        <taxon>Fungi</taxon>
        <taxon>Dikarya</taxon>
        <taxon>Ascomycota</taxon>
        <taxon>Pezizomycotina</taxon>
        <taxon>Sordariomycetes</taxon>
        <taxon>Hypocreomycetidae</taxon>
        <taxon>Glomerellales</taxon>
        <taxon>Plectosphaerellaceae</taxon>
        <taxon>Plectosphaerella</taxon>
    </lineage>
</organism>
<dbReference type="PROSITE" id="PS01344">
    <property type="entry name" value="FRATAXIN_1"/>
    <property type="match status" value="1"/>
</dbReference>
<gene>
    <name evidence="14" type="ORF">F5X68DRAFT_263701</name>
</gene>
<dbReference type="GO" id="GO:0051537">
    <property type="term" value="F:2 iron, 2 sulfur cluster binding"/>
    <property type="evidence" value="ECO:0007669"/>
    <property type="project" value="TreeGrafter"/>
</dbReference>
<dbReference type="OrthoDB" id="1897642at2759"/>
<evidence type="ECO:0000256" key="2">
    <source>
        <dbReference type="ARBA" id="ARBA00008183"/>
    </source>
</evidence>
<dbReference type="FunFam" id="3.30.920.10:FF:000004">
    <property type="entry name" value="Mitochondrial chaperone Frataxin"/>
    <property type="match status" value="1"/>
</dbReference>
<dbReference type="PANTHER" id="PTHR16821:SF2">
    <property type="entry name" value="FRATAXIN, MITOCHONDRIAL"/>
    <property type="match status" value="1"/>
</dbReference>
<evidence type="ECO:0000256" key="1">
    <source>
        <dbReference type="ARBA" id="ARBA00004173"/>
    </source>
</evidence>
<comment type="caution">
    <text evidence="14">The sequence shown here is derived from an EMBL/GenBank/DDBJ whole genome shotgun (WGS) entry which is preliminary data.</text>
</comment>
<dbReference type="GO" id="GO:0006826">
    <property type="term" value="P:iron ion transport"/>
    <property type="evidence" value="ECO:0007669"/>
    <property type="project" value="UniProtKB-KW"/>
</dbReference>
<sequence length="209" mass="22776">MARSNLMKLARAATSRGLQSHASTTARRMLIPALASQSARVSPIASSRKLFTTSANANRGIMPDTDDPHGKAVETPESPASMSIAELSDSEYHELADQYLDVVVSKLEEAQEKREGWDVEFSAGVLTITTPNKGIYVVNKQPPNKQIWLSSPISGPKRYDWVLLGEGQAEKEGTGAGNWIYLRDGSTLDEVLLDELEVDLSLDPSTYGQ</sequence>
<dbReference type="InterPro" id="IPR036524">
    <property type="entry name" value="Frataxin/CyaY_sf"/>
</dbReference>
<dbReference type="EMBL" id="JAGSXJ010000020">
    <property type="protein sequence ID" value="KAH6680033.1"/>
    <property type="molecule type" value="Genomic_DNA"/>
</dbReference>
<protein>
    <recommendedName>
        <fullName evidence="3">ferroxidase</fullName>
        <ecNumber evidence="3">1.16.3.1</ecNumber>
    </recommendedName>
</protein>
<evidence type="ECO:0000256" key="13">
    <source>
        <dbReference type="SAM" id="MobiDB-lite"/>
    </source>
</evidence>
<proteinExistence type="inferred from homology"/>
<comment type="similarity">
    <text evidence="2">Belongs to the frataxin family.</text>
</comment>
<keyword evidence="15" id="KW-1185">Reference proteome</keyword>
<dbReference type="InterPro" id="IPR020895">
    <property type="entry name" value="Frataxin_CS"/>
</dbReference>
<dbReference type="GO" id="GO:0016226">
    <property type="term" value="P:iron-sulfur cluster assembly"/>
    <property type="evidence" value="ECO:0007669"/>
    <property type="project" value="InterPro"/>
</dbReference>
<keyword evidence="9" id="KW-0408">Iron</keyword>
<dbReference type="PANTHER" id="PTHR16821">
    <property type="entry name" value="FRATAXIN"/>
    <property type="match status" value="1"/>
</dbReference>
<comment type="catalytic activity">
    <reaction evidence="12">
        <text>4 Fe(2+) + O2 + 4 H(+) = 4 Fe(3+) + 2 H2O</text>
        <dbReference type="Rhea" id="RHEA:11148"/>
        <dbReference type="ChEBI" id="CHEBI:15377"/>
        <dbReference type="ChEBI" id="CHEBI:15378"/>
        <dbReference type="ChEBI" id="CHEBI:15379"/>
        <dbReference type="ChEBI" id="CHEBI:29033"/>
        <dbReference type="ChEBI" id="CHEBI:29034"/>
        <dbReference type="EC" id="1.16.3.1"/>
    </reaction>
</comment>
<dbReference type="InterPro" id="IPR002908">
    <property type="entry name" value="Frataxin/CyaY"/>
</dbReference>
<evidence type="ECO:0000256" key="12">
    <source>
        <dbReference type="ARBA" id="ARBA00047990"/>
    </source>
</evidence>
<comment type="subcellular location">
    <subcellularLocation>
        <location evidence="1">Mitochondrion</location>
    </subcellularLocation>
</comment>
<evidence type="ECO:0000313" key="14">
    <source>
        <dbReference type="EMBL" id="KAH6680033.1"/>
    </source>
</evidence>
<dbReference type="Pfam" id="PF01491">
    <property type="entry name" value="Frataxin_Cyay"/>
    <property type="match status" value="1"/>
</dbReference>
<evidence type="ECO:0000256" key="3">
    <source>
        <dbReference type="ARBA" id="ARBA00013107"/>
    </source>
</evidence>
<dbReference type="SMART" id="SM01219">
    <property type="entry name" value="Frataxin_Cyay"/>
    <property type="match status" value="1"/>
</dbReference>
<dbReference type="Gene3D" id="3.30.920.10">
    <property type="entry name" value="Frataxin/CyaY"/>
    <property type="match status" value="1"/>
</dbReference>
<dbReference type="Proteomes" id="UP000770015">
    <property type="component" value="Unassembled WGS sequence"/>
</dbReference>
<dbReference type="GO" id="GO:0004322">
    <property type="term" value="F:ferroxidase activity"/>
    <property type="evidence" value="ECO:0007669"/>
    <property type="project" value="UniProtKB-EC"/>
</dbReference>
<evidence type="ECO:0000256" key="5">
    <source>
        <dbReference type="ARBA" id="ARBA00022448"/>
    </source>
</evidence>
<dbReference type="NCBIfam" id="TIGR03421">
    <property type="entry name" value="FeS_CyaY"/>
    <property type="match status" value="1"/>
</dbReference>
<dbReference type="GO" id="GO:0005739">
    <property type="term" value="C:mitochondrion"/>
    <property type="evidence" value="ECO:0007669"/>
    <property type="project" value="UniProtKB-SubCell"/>
</dbReference>
<dbReference type="AlphaFoldDB" id="A0A9P8V6G0"/>
<keyword evidence="10" id="KW-0406">Ion transport</keyword>
<feature type="region of interest" description="Disordered" evidence="13">
    <location>
        <begin position="57"/>
        <end position="78"/>
    </location>
</feature>
<dbReference type="SUPFAM" id="SSF55387">
    <property type="entry name" value="Frataxin/Nqo15-like"/>
    <property type="match status" value="1"/>
</dbReference>
<reference evidence="14" key="1">
    <citation type="journal article" date="2021" name="Nat. Commun.">
        <title>Genetic determinants of endophytism in the Arabidopsis root mycobiome.</title>
        <authorList>
            <person name="Mesny F."/>
            <person name="Miyauchi S."/>
            <person name="Thiergart T."/>
            <person name="Pickel B."/>
            <person name="Atanasova L."/>
            <person name="Karlsson M."/>
            <person name="Huettel B."/>
            <person name="Barry K.W."/>
            <person name="Haridas S."/>
            <person name="Chen C."/>
            <person name="Bauer D."/>
            <person name="Andreopoulos W."/>
            <person name="Pangilinan J."/>
            <person name="LaButti K."/>
            <person name="Riley R."/>
            <person name="Lipzen A."/>
            <person name="Clum A."/>
            <person name="Drula E."/>
            <person name="Henrissat B."/>
            <person name="Kohler A."/>
            <person name="Grigoriev I.V."/>
            <person name="Martin F.M."/>
            <person name="Hacquard S."/>
        </authorList>
    </citation>
    <scope>NUCLEOTIDE SEQUENCE</scope>
    <source>
        <strain evidence="14">MPI-SDFR-AT-0117</strain>
    </source>
</reference>
<dbReference type="GO" id="GO:0034986">
    <property type="term" value="F:iron chaperone activity"/>
    <property type="evidence" value="ECO:0007669"/>
    <property type="project" value="TreeGrafter"/>
</dbReference>
<name>A0A9P8V6G0_9PEZI</name>
<dbReference type="GO" id="GO:0008198">
    <property type="term" value="F:ferrous iron binding"/>
    <property type="evidence" value="ECO:0007669"/>
    <property type="project" value="TreeGrafter"/>
</dbReference>
<evidence type="ECO:0000313" key="15">
    <source>
        <dbReference type="Proteomes" id="UP000770015"/>
    </source>
</evidence>
<keyword evidence="6" id="KW-0410">Iron transport</keyword>
<evidence type="ECO:0000256" key="10">
    <source>
        <dbReference type="ARBA" id="ARBA00023065"/>
    </source>
</evidence>
<keyword evidence="4" id="KW-0409">Iron storage</keyword>
<evidence type="ECO:0000256" key="8">
    <source>
        <dbReference type="ARBA" id="ARBA00023002"/>
    </source>
</evidence>